<name>A0A0N4Y136_NIPBR</name>
<dbReference type="STRING" id="27835.A0A0N4Y136"/>
<protein>
    <submittedName>
        <fullName evidence="7">WD_REPEATS_REGION domain-containing protein</fullName>
    </submittedName>
</protein>
<proteinExistence type="predicted"/>
<dbReference type="Gene3D" id="2.130.10.10">
    <property type="entry name" value="YVTN repeat-like/Quinoprotein amine dehydrogenase"/>
    <property type="match status" value="1"/>
</dbReference>
<dbReference type="OMA" id="EGVIKPM"/>
<organism evidence="7">
    <name type="scientific">Nippostrongylus brasiliensis</name>
    <name type="common">Rat hookworm</name>
    <dbReference type="NCBI Taxonomy" id="27835"/>
    <lineage>
        <taxon>Eukaryota</taxon>
        <taxon>Metazoa</taxon>
        <taxon>Ecdysozoa</taxon>
        <taxon>Nematoda</taxon>
        <taxon>Chromadorea</taxon>
        <taxon>Rhabditida</taxon>
        <taxon>Rhabditina</taxon>
        <taxon>Rhabditomorpha</taxon>
        <taxon>Strongyloidea</taxon>
        <taxon>Heligmosomidae</taxon>
        <taxon>Nippostrongylus</taxon>
    </lineage>
</organism>
<dbReference type="SUPFAM" id="SSF50978">
    <property type="entry name" value="WD40 repeat-like"/>
    <property type="match status" value="1"/>
</dbReference>
<dbReference type="GO" id="GO:0031080">
    <property type="term" value="C:nuclear pore outer ring"/>
    <property type="evidence" value="ECO:0007669"/>
    <property type="project" value="TreeGrafter"/>
</dbReference>
<dbReference type="InterPro" id="IPR015943">
    <property type="entry name" value="WD40/YVTN_repeat-like_dom_sf"/>
</dbReference>
<dbReference type="PANTHER" id="PTHR22652">
    <property type="entry name" value="NUCLEOPORIN NUP43"/>
    <property type="match status" value="1"/>
</dbReference>
<evidence type="ECO:0000313" key="6">
    <source>
        <dbReference type="Proteomes" id="UP000271162"/>
    </source>
</evidence>
<keyword evidence="4" id="KW-0539">Nucleus</keyword>
<dbReference type="PANTHER" id="PTHR22652:SF0">
    <property type="entry name" value="NUCLEOPORIN NUP43"/>
    <property type="match status" value="1"/>
</dbReference>
<dbReference type="WBParaSite" id="NBR_0000930501-mRNA-1">
    <property type="protein sequence ID" value="NBR_0000930501-mRNA-1"/>
    <property type="gene ID" value="NBR_0000930501"/>
</dbReference>
<evidence type="ECO:0000256" key="4">
    <source>
        <dbReference type="ARBA" id="ARBA00023242"/>
    </source>
</evidence>
<evidence type="ECO:0000256" key="1">
    <source>
        <dbReference type="ARBA" id="ARBA00004123"/>
    </source>
</evidence>
<evidence type="ECO:0000313" key="5">
    <source>
        <dbReference type="EMBL" id="VDL72895.1"/>
    </source>
</evidence>
<dbReference type="AlphaFoldDB" id="A0A0N4Y136"/>
<evidence type="ECO:0000256" key="3">
    <source>
        <dbReference type="ARBA" id="ARBA00022737"/>
    </source>
</evidence>
<accession>A0A0N4Y136</accession>
<keyword evidence="2" id="KW-0853">WD repeat</keyword>
<evidence type="ECO:0000256" key="2">
    <source>
        <dbReference type="ARBA" id="ARBA00022574"/>
    </source>
</evidence>
<dbReference type="EMBL" id="UYSL01020122">
    <property type="protein sequence ID" value="VDL72895.1"/>
    <property type="molecule type" value="Genomic_DNA"/>
</dbReference>
<dbReference type="SMART" id="SM00320">
    <property type="entry name" value="WD40"/>
    <property type="match status" value="2"/>
</dbReference>
<dbReference type="InterPro" id="IPR036322">
    <property type="entry name" value="WD40_repeat_dom_sf"/>
</dbReference>
<gene>
    <name evidence="5" type="ORF">NBR_LOCUS9306</name>
</gene>
<dbReference type="Proteomes" id="UP000271162">
    <property type="component" value="Unassembled WGS sequence"/>
</dbReference>
<keyword evidence="3" id="KW-0677">Repeat</keyword>
<reference evidence="7" key="1">
    <citation type="submission" date="2017-02" db="UniProtKB">
        <authorList>
            <consortium name="WormBaseParasite"/>
        </authorList>
    </citation>
    <scope>IDENTIFICATION</scope>
</reference>
<evidence type="ECO:0000313" key="7">
    <source>
        <dbReference type="WBParaSite" id="NBR_0000930501-mRNA-1"/>
    </source>
</evidence>
<keyword evidence="6" id="KW-1185">Reference proteome</keyword>
<comment type="subcellular location">
    <subcellularLocation>
        <location evidence="1">Nucleus</location>
    </subcellularLocation>
</comment>
<dbReference type="InterPro" id="IPR001680">
    <property type="entry name" value="WD40_rpt"/>
</dbReference>
<sequence>MTGTSRRSKDGSVTGSMSFVDMATEKADVDKERNDVSQATFVKLRKVRFIPRRNRIVWLGYSEGRCAALWKRSEDSEGVEPFEELFRLQLEVDPFDICPMSSEMLCVSFSNGQISLLDCRDDELVKIREFQNVHGKGNARVLCQFDSHKVISGSSNGSLATVDVETGDVSMIATGNSGVRSICTLSGGTLLASGHSAGHVLIWDCRQKSSKPASVFVPSKRRIDTITALTNHSAQASLISFGTDLGTVGFCDIRGVSHSSTINSFDVATSTITQVGFHNECGDHFVCASADGSLVRWDVSGVIA</sequence>
<reference evidence="5 6" key="2">
    <citation type="submission" date="2018-11" db="EMBL/GenBank/DDBJ databases">
        <authorList>
            <consortium name="Pathogen Informatics"/>
        </authorList>
    </citation>
    <scope>NUCLEOTIDE SEQUENCE [LARGE SCALE GENOMIC DNA]</scope>
</reference>